<dbReference type="AlphaFoldDB" id="A0A2U1CQB9"/>
<dbReference type="PRINTS" id="PR00039">
    <property type="entry name" value="HTHLYSR"/>
</dbReference>
<dbReference type="InterPro" id="IPR036388">
    <property type="entry name" value="WH-like_DNA-bd_sf"/>
</dbReference>
<dbReference type="SUPFAM" id="SSF53850">
    <property type="entry name" value="Periplasmic binding protein-like II"/>
    <property type="match status" value="1"/>
</dbReference>
<dbReference type="InterPro" id="IPR036390">
    <property type="entry name" value="WH_DNA-bd_sf"/>
</dbReference>
<comment type="caution">
    <text evidence="6">The sequence shown here is derived from an EMBL/GenBank/DDBJ whole genome shotgun (WGS) entry which is preliminary data.</text>
</comment>
<sequence>MAATSKLDLYDFLLLKEIRAARSITGAVPQVGLSQPAISIRLGHLRQHFGDPLFVRTSGGLMSTPFLESLMADIEHAIKLLSPEENARRVFDPATSTRRFRVGLSHIAQMVMLPEILRQFKMLGPGLHVDSIDLDAATAGLLESGQLDLAVGYTFDLHNGFYQQRLFAENYSCIVRQAHPRIGSTLSKQQFLDEEHLALVAPATGHSLLDKVLEERGVQRRVTARVSSYLGLEQILVSTDLLAMVPSRLARTLALGERIKILGLPFPSPTYEVRQYWHERYHHDSGNSWLRKLIFESFTNLPPVFTKLVVTANPQ</sequence>
<name>A0A2U1CQB9_9BURK</name>
<dbReference type="PANTHER" id="PTHR30118:SF15">
    <property type="entry name" value="TRANSCRIPTIONAL REGULATORY PROTEIN"/>
    <property type="match status" value="1"/>
</dbReference>
<dbReference type="GO" id="GO:0003700">
    <property type="term" value="F:DNA-binding transcription factor activity"/>
    <property type="evidence" value="ECO:0007669"/>
    <property type="project" value="InterPro"/>
</dbReference>
<comment type="similarity">
    <text evidence="1">Belongs to the LysR transcriptional regulatory family.</text>
</comment>
<dbReference type="Gene3D" id="1.10.10.10">
    <property type="entry name" value="Winged helix-like DNA-binding domain superfamily/Winged helix DNA-binding domain"/>
    <property type="match status" value="1"/>
</dbReference>
<proteinExistence type="inferred from homology"/>
<evidence type="ECO:0000259" key="5">
    <source>
        <dbReference type="PROSITE" id="PS50931"/>
    </source>
</evidence>
<dbReference type="Pfam" id="PF00126">
    <property type="entry name" value="HTH_1"/>
    <property type="match status" value="1"/>
</dbReference>
<organism evidence="6 7">
    <name type="scientific">Pusillimonas noertemannii</name>
    <dbReference type="NCBI Taxonomy" id="305977"/>
    <lineage>
        <taxon>Bacteria</taxon>
        <taxon>Pseudomonadati</taxon>
        <taxon>Pseudomonadota</taxon>
        <taxon>Betaproteobacteria</taxon>
        <taxon>Burkholderiales</taxon>
        <taxon>Alcaligenaceae</taxon>
        <taxon>Pusillimonas</taxon>
    </lineage>
</organism>
<dbReference type="PANTHER" id="PTHR30118">
    <property type="entry name" value="HTH-TYPE TRANSCRIPTIONAL REGULATOR LEUO-RELATED"/>
    <property type="match status" value="1"/>
</dbReference>
<reference evidence="6 7" key="1">
    <citation type="submission" date="2018-04" db="EMBL/GenBank/DDBJ databases">
        <title>Genomic Encyclopedia of Type Strains, Phase IV (KMG-IV): sequencing the most valuable type-strain genomes for metagenomic binning, comparative biology and taxonomic classification.</title>
        <authorList>
            <person name="Goeker M."/>
        </authorList>
    </citation>
    <scope>NUCLEOTIDE SEQUENCE [LARGE SCALE GENOMIC DNA]</scope>
    <source>
        <strain evidence="6 7">DSM 10065</strain>
    </source>
</reference>
<evidence type="ECO:0000313" key="6">
    <source>
        <dbReference type="EMBL" id="PVY68083.1"/>
    </source>
</evidence>
<gene>
    <name evidence="6" type="ORF">C7440_0471</name>
</gene>
<dbReference type="GO" id="GO:0003677">
    <property type="term" value="F:DNA binding"/>
    <property type="evidence" value="ECO:0007669"/>
    <property type="project" value="UniProtKB-KW"/>
</dbReference>
<keyword evidence="2" id="KW-0805">Transcription regulation</keyword>
<keyword evidence="3" id="KW-0238">DNA-binding</keyword>
<dbReference type="InterPro" id="IPR050389">
    <property type="entry name" value="LysR-type_TF"/>
</dbReference>
<dbReference type="SUPFAM" id="SSF46785">
    <property type="entry name" value="Winged helix' DNA-binding domain"/>
    <property type="match status" value="1"/>
</dbReference>
<dbReference type="Gene3D" id="3.40.190.10">
    <property type="entry name" value="Periplasmic binding protein-like II"/>
    <property type="match status" value="2"/>
</dbReference>
<evidence type="ECO:0000256" key="3">
    <source>
        <dbReference type="ARBA" id="ARBA00023125"/>
    </source>
</evidence>
<accession>A0A2U1CQB9</accession>
<dbReference type="InterPro" id="IPR000847">
    <property type="entry name" value="LysR_HTH_N"/>
</dbReference>
<evidence type="ECO:0000313" key="7">
    <source>
        <dbReference type="Proteomes" id="UP000246145"/>
    </source>
</evidence>
<dbReference type="Pfam" id="PF03466">
    <property type="entry name" value="LysR_substrate"/>
    <property type="match status" value="1"/>
</dbReference>
<dbReference type="PROSITE" id="PS50931">
    <property type="entry name" value="HTH_LYSR"/>
    <property type="match status" value="1"/>
</dbReference>
<dbReference type="CDD" id="cd08459">
    <property type="entry name" value="PBP2_DntR_NahR_LinR_like"/>
    <property type="match status" value="1"/>
</dbReference>
<dbReference type="OrthoDB" id="5495633at2"/>
<evidence type="ECO:0000256" key="1">
    <source>
        <dbReference type="ARBA" id="ARBA00009437"/>
    </source>
</evidence>
<evidence type="ECO:0000256" key="2">
    <source>
        <dbReference type="ARBA" id="ARBA00023015"/>
    </source>
</evidence>
<protein>
    <submittedName>
        <fullName evidence="6">LysR family transcriptional regulator</fullName>
    </submittedName>
</protein>
<dbReference type="InterPro" id="IPR005119">
    <property type="entry name" value="LysR_subst-bd"/>
</dbReference>
<evidence type="ECO:0000256" key="4">
    <source>
        <dbReference type="ARBA" id="ARBA00023163"/>
    </source>
</evidence>
<dbReference type="STRING" id="1231391.GCA_000308195_01281"/>
<dbReference type="EMBL" id="QEKO01000001">
    <property type="protein sequence ID" value="PVY68083.1"/>
    <property type="molecule type" value="Genomic_DNA"/>
</dbReference>
<dbReference type="RefSeq" id="WP_116517334.1">
    <property type="nucleotide sequence ID" value="NZ_JACCEX010000001.1"/>
</dbReference>
<dbReference type="Proteomes" id="UP000246145">
    <property type="component" value="Unassembled WGS sequence"/>
</dbReference>
<keyword evidence="7" id="KW-1185">Reference proteome</keyword>
<feature type="domain" description="HTH lysR-type" evidence="5">
    <location>
        <begin position="7"/>
        <end position="64"/>
    </location>
</feature>
<keyword evidence="4" id="KW-0804">Transcription</keyword>